<evidence type="ECO:0000256" key="5">
    <source>
        <dbReference type="ARBA" id="ARBA00022679"/>
    </source>
</evidence>
<dbReference type="Pfam" id="PF13506">
    <property type="entry name" value="Glyco_transf_21"/>
    <property type="match status" value="1"/>
</dbReference>
<organism evidence="11 12">
    <name type="scientific">Caballeronia udeis</name>
    <dbReference type="NCBI Taxonomy" id="1232866"/>
    <lineage>
        <taxon>Bacteria</taxon>
        <taxon>Pseudomonadati</taxon>
        <taxon>Pseudomonadota</taxon>
        <taxon>Betaproteobacteria</taxon>
        <taxon>Burkholderiales</taxon>
        <taxon>Burkholderiaceae</taxon>
        <taxon>Caballeronia</taxon>
    </lineage>
</organism>
<dbReference type="NCBIfam" id="TIGR03472">
    <property type="entry name" value="HpnI"/>
    <property type="match status" value="1"/>
</dbReference>
<dbReference type="PANTHER" id="PTHR12726">
    <property type="entry name" value="CERAMIDE GLUCOSYLTRANSFERASE"/>
    <property type="match status" value="1"/>
</dbReference>
<dbReference type="SUPFAM" id="SSF53448">
    <property type="entry name" value="Nucleotide-diphospho-sugar transferases"/>
    <property type="match status" value="1"/>
</dbReference>
<sequence length="422" mass="47073">MTWTPLPVIEWMLIGLCCLSSVYITVAALMRHGSRPWGMTRAAGQPARPATISVLKPLCGLEPRLYANLETFCKQTHPHFQLLFGVSSAADPAVGVVSRLREAYPTLDITLVVNDSVHGVNLKVSNLINLLQHARHEVIVIADSDIAVPPDYLHTVAAPLCGQVGLVTCLYRARRVGEVWARLGALFIDEWFVPSVHVARAAGARRFGFGATLALRRETLDAIGGFHELKDCVADDFWLAEYVRELGLRTHVSELTVTTDVTERDLPSLWLRETRWLRTIRSINPLGFAFLFITFTSPWLLTSWLLGLGFDWSGGAIADSTADMIVDLSTSFGLSARLLLHWRTTRDWRSFWRDLPLIPLRDLLLSAEWIAAAFGSYVIWRGARIRIVPQVVTPEVNLTDVSDKRYDTSPGPGRVANREANQ</sequence>
<dbReference type="EMBL" id="JBIYDN010000002">
    <property type="protein sequence ID" value="MFK4441015.1"/>
    <property type="molecule type" value="Genomic_DNA"/>
</dbReference>
<dbReference type="InterPro" id="IPR025993">
    <property type="entry name" value="Ceramide_glucosylTrfase"/>
</dbReference>
<dbReference type="RefSeq" id="WP_404604663.1">
    <property type="nucleotide sequence ID" value="NZ_JBIYDN010000002.1"/>
</dbReference>
<evidence type="ECO:0000256" key="9">
    <source>
        <dbReference type="SAM" id="MobiDB-lite"/>
    </source>
</evidence>
<keyword evidence="4 11" id="KW-0328">Glycosyltransferase</keyword>
<reference evidence="11 12" key="1">
    <citation type="submission" date="2024-11" db="EMBL/GenBank/DDBJ databases">
        <title>Using genomics to understand microbial adaptation to soil warming.</title>
        <authorList>
            <person name="Deangelis K.M. PhD."/>
        </authorList>
    </citation>
    <scope>NUCLEOTIDE SEQUENCE [LARGE SCALE GENOMIC DNA]</scope>
    <source>
        <strain evidence="11 12">GAS97</strain>
    </source>
</reference>
<gene>
    <name evidence="11" type="ORF">ABH943_001021</name>
</gene>
<evidence type="ECO:0000313" key="12">
    <source>
        <dbReference type="Proteomes" id="UP001620514"/>
    </source>
</evidence>
<comment type="pathway">
    <text evidence="2">Lipid metabolism; sphingolipid metabolism.</text>
</comment>
<comment type="subcellular location">
    <subcellularLocation>
        <location evidence="1">Membrane</location>
        <topology evidence="1">Multi-pass membrane protein</topology>
    </subcellularLocation>
</comment>
<name>A0ABW8MBH8_9BURK</name>
<feature type="region of interest" description="Disordered" evidence="9">
    <location>
        <begin position="402"/>
        <end position="422"/>
    </location>
</feature>
<evidence type="ECO:0000256" key="4">
    <source>
        <dbReference type="ARBA" id="ARBA00022676"/>
    </source>
</evidence>
<keyword evidence="5 11" id="KW-0808">Transferase</keyword>
<evidence type="ECO:0000256" key="10">
    <source>
        <dbReference type="SAM" id="Phobius"/>
    </source>
</evidence>
<dbReference type="Gene3D" id="3.90.550.10">
    <property type="entry name" value="Spore Coat Polysaccharide Biosynthesis Protein SpsA, Chain A"/>
    <property type="match status" value="1"/>
</dbReference>
<dbReference type="GO" id="GO:0008120">
    <property type="term" value="F:ceramide glucosyltransferase activity"/>
    <property type="evidence" value="ECO:0007669"/>
    <property type="project" value="UniProtKB-EC"/>
</dbReference>
<keyword evidence="6 10" id="KW-0812">Transmembrane</keyword>
<keyword evidence="12" id="KW-1185">Reference proteome</keyword>
<feature type="transmembrane region" description="Helical" evidence="10">
    <location>
        <begin position="285"/>
        <end position="306"/>
    </location>
</feature>
<dbReference type="Proteomes" id="UP001620514">
    <property type="component" value="Unassembled WGS sequence"/>
</dbReference>
<accession>A0ABW8MBH8</accession>
<evidence type="ECO:0000256" key="2">
    <source>
        <dbReference type="ARBA" id="ARBA00004760"/>
    </source>
</evidence>
<dbReference type="EC" id="2.4.1.80" evidence="11"/>
<feature type="transmembrane region" description="Helical" evidence="10">
    <location>
        <begin position="12"/>
        <end position="30"/>
    </location>
</feature>
<evidence type="ECO:0000256" key="3">
    <source>
        <dbReference type="ARBA" id="ARBA00004991"/>
    </source>
</evidence>
<evidence type="ECO:0000256" key="6">
    <source>
        <dbReference type="ARBA" id="ARBA00022692"/>
    </source>
</evidence>
<proteinExistence type="predicted"/>
<feature type="transmembrane region" description="Helical" evidence="10">
    <location>
        <begin position="363"/>
        <end position="380"/>
    </location>
</feature>
<evidence type="ECO:0000256" key="8">
    <source>
        <dbReference type="ARBA" id="ARBA00023136"/>
    </source>
</evidence>
<comment type="pathway">
    <text evidence="3">Sphingolipid metabolism.</text>
</comment>
<dbReference type="InterPro" id="IPR017835">
    <property type="entry name" value="Hopen-assoc_HpnI"/>
</dbReference>
<comment type="caution">
    <text evidence="11">The sequence shown here is derived from an EMBL/GenBank/DDBJ whole genome shotgun (WGS) entry which is preliminary data.</text>
</comment>
<evidence type="ECO:0000256" key="1">
    <source>
        <dbReference type="ARBA" id="ARBA00004141"/>
    </source>
</evidence>
<evidence type="ECO:0000256" key="7">
    <source>
        <dbReference type="ARBA" id="ARBA00022989"/>
    </source>
</evidence>
<dbReference type="InterPro" id="IPR029044">
    <property type="entry name" value="Nucleotide-diphossugar_trans"/>
</dbReference>
<dbReference type="PANTHER" id="PTHR12726:SF0">
    <property type="entry name" value="CERAMIDE GLUCOSYLTRANSFERASE"/>
    <property type="match status" value="1"/>
</dbReference>
<evidence type="ECO:0000313" key="11">
    <source>
        <dbReference type="EMBL" id="MFK4441015.1"/>
    </source>
</evidence>
<dbReference type="CDD" id="cd02520">
    <property type="entry name" value="Glucosylceramide_synthase"/>
    <property type="match status" value="1"/>
</dbReference>
<protein>
    <submittedName>
        <fullName evidence="11">Ceramide glucosyltransferase</fullName>
        <ecNumber evidence="11">2.4.1.80</ecNumber>
    </submittedName>
</protein>
<keyword evidence="8 10" id="KW-0472">Membrane</keyword>
<keyword evidence="7 10" id="KW-1133">Transmembrane helix</keyword>